<reference evidence="11 12" key="1">
    <citation type="journal article" date="2019" name="Nat. Ecol. Evol.">
        <title>Megaphylogeny resolves global patterns of mushroom evolution.</title>
        <authorList>
            <person name="Varga T."/>
            <person name="Krizsan K."/>
            <person name="Foldi C."/>
            <person name="Dima B."/>
            <person name="Sanchez-Garcia M."/>
            <person name="Sanchez-Ramirez S."/>
            <person name="Szollosi G.J."/>
            <person name="Szarkandi J.G."/>
            <person name="Papp V."/>
            <person name="Albert L."/>
            <person name="Andreopoulos W."/>
            <person name="Angelini C."/>
            <person name="Antonin V."/>
            <person name="Barry K.W."/>
            <person name="Bougher N.L."/>
            <person name="Buchanan P."/>
            <person name="Buyck B."/>
            <person name="Bense V."/>
            <person name="Catcheside P."/>
            <person name="Chovatia M."/>
            <person name="Cooper J."/>
            <person name="Damon W."/>
            <person name="Desjardin D."/>
            <person name="Finy P."/>
            <person name="Geml J."/>
            <person name="Haridas S."/>
            <person name="Hughes K."/>
            <person name="Justo A."/>
            <person name="Karasinski D."/>
            <person name="Kautmanova I."/>
            <person name="Kiss B."/>
            <person name="Kocsube S."/>
            <person name="Kotiranta H."/>
            <person name="LaButti K.M."/>
            <person name="Lechner B.E."/>
            <person name="Liimatainen K."/>
            <person name="Lipzen A."/>
            <person name="Lukacs Z."/>
            <person name="Mihaltcheva S."/>
            <person name="Morgado L.N."/>
            <person name="Niskanen T."/>
            <person name="Noordeloos M.E."/>
            <person name="Ohm R.A."/>
            <person name="Ortiz-Santana B."/>
            <person name="Ovrebo C."/>
            <person name="Racz N."/>
            <person name="Riley R."/>
            <person name="Savchenko A."/>
            <person name="Shiryaev A."/>
            <person name="Soop K."/>
            <person name="Spirin V."/>
            <person name="Szebenyi C."/>
            <person name="Tomsovsky M."/>
            <person name="Tulloss R.E."/>
            <person name="Uehling J."/>
            <person name="Grigoriev I.V."/>
            <person name="Vagvolgyi C."/>
            <person name="Papp T."/>
            <person name="Martin F.M."/>
            <person name="Miettinen O."/>
            <person name="Hibbett D.S."/>
            <person name="Nagy L.G."/>
        </authorList>
    </citation>
    <scope>NUCLEOTIDE SEQUENCE [LARGE SCALE GENOMIC DNA]</scope>
    <source>
        <strain evidence="11 12">CBS 166.37</strain>
    </source>
</reference>
<accession>A0A5C3MJR4</accession>
<dbReference type="STRING" id="68775.A0A5C3MJR4"/>
<keyword evidence="6 11" id="KW-0808">Transferase</keyword>
<evidence type="ECO:0000256" key="5">
    <source>
        <dbReference type="ARBA" id="ARBA00022603"/>
    </source>
</evidence>
<evidence type="ECO:0000256" key="4">
    <source>
        <dbReference type="ARBA" id="ARBA00017497"/>
    </source>
</evidence>
<dbReference type="GO" id="GO:0032259">
    <property type="term" value="P:methylation"/>
    <property type="evidence" value="ECO:0007669"/>
    <property type="project" value="UniProtKB-KW"/>
</dbReference>
<organism evidence="11 12">
    <name type="scientific">Crucibulum laeve</name>
    <dbReference type="NCBI Taxonomy" id="68775"/>
    <lineage>
        <taxon>Eukaryota</taxon>
        <taxon>Fungi</taxon>
        <taxon>Dikarya</taxon>
        <taxon>Basidiomycota</taxon>
        <taxon>Agaricomycotina</taxon>
        <taxon>Agaricomycetes</taxon>
        <taxon>Agaricomycetidae</taxon>
        <taxon>Agaricales</taxon>
        <taxon>Agaricineae</taxon>
        <taxon>Nidulariaceae</taxon>
        <taxon>Crucibulum</taxon>
    </lineage>
</organism>
<feature type="non-terminal residue" evidence="11">
    <location>
        <position position="281"/>
    </location>
</feature>
<dbReference type="EC" id="2.1.1.233" evidence="3"/>
<evidence type="ECO:0000256" key="2">
    <source>
        <dbReference type="ARBA" id="ARBA00010703"/>
    </source>
</evidence>
<evidence type="ECO:0000256" key="6">
    <source>
        <dbReference type="ARBA" id="ARBA00022679"/>
    </source>
</evidence>
<dbReference type="EMBL" id="ML213590">
    <property type="protein sequence ID" value="TFK44925.1"/>
    <property type="molecule type" value="Genomic_DNA"/>
</dbReference>
<name>A0A5C3MJR4_9AGAR</name>
<keyword evidence="12" id="KW-1185">Reference proteome</keyword>
<comment type="similarity">
    <text evidence="2">Belongs to the methyltransferase superfamily. LCMT family.</text>
</comment>
<feature type="binding site" evidence="10">
    <location>
        <position position="64"/>
    </location>
    <ligand>
        <name>S-adenosyl-L-methionine</name>
        <dbReference type="ChEBI" id="CHEBI:59789"/>
    </ligand>
</feature>
<feature type="binding site" evidence="10">
    <location>
        <position position="204"/>
    </location>
    <ligand>
        <name>S-adenosyl-L-methionine</name>
        <dbReference type="ChEBI" id="CHEBI:59789"/>
    </ligand>
</feature>
<evidence type="ECO:0000256" key="1">
    <source>
        <dbReference type="ARBA" id="ARBA00000724"/>
    </source>
</evidence>
<evidence type="ECO:0000313" key="11">
    <source>
        <dbReference type="EMBL" id="TFK44925.1"/>
    </source>
</evidence>
<evidence type="ECO:0000256" key="10">
    <source>
        <dbReference type="PIRSR" id="PIRSR016305-1"/>
    </source>
</evidence>
<dbReference type="GO" id="GO:0018423">
    <property type="term" value="F:protein C-terminal leucine carboxyl O-methyltransferase activity"/>
    <property type="evidence" value="ECO:0007669"/>
    <property type="project" value="UniProtKB-EC"/>
</dbReference>
<feature type="binding site" evidence="10">
    <location>
        <position position="92"/>
    </location>
    <ligand>
        <name>S-adenosyl-L-methionine</name>
        <dbReference type="ChEBI" id="CHEBI:59789"/>
    </ligand>
</feature>
<dbReference type="Gene3D" id="3.40.50.150">
    <property type="entry name" value="Vaccinia Virus protein VP39"/>
    <property type="match status" value="1"/>
</dbReference>
<comment type="catalytic activity">
    <reaction evidence="1">
        <text>[phosphatase 2A protein]-C-terminal L-leucine + S-adenosyl-L-methionine = [phosphatase 2A protein]-C-terminal L-leucine methyl ester + S-adenosyl-L-homocysteine</text>
        <dbReference type="Rhea" id="RHEA:48544"/>
        <dbReference type="Rhea" id="RHEA-COMP:12134"/>
        <dbReference type="Rhea" id="RHEA-COMP:12135"/>
        <dbReference type="ChEBI" id="CHEBI:57856"/>
        <dbReference type="ChEBI" id="CHEBI:59789"/>
        <dbReference type="ChEBI" id="CHEBI:90516"/>
        <dbReference type="ChEBI" id="CHEBI:90517"/>
        <dbReference type="EC" id="2.1.1.233"/>
    </reaction>
</comment>
<feature type="binding site" evidence="10">
    <location>
        <begin position="164"/>
        <end position="165"/>
    </location>
    <ligand>
        <name>S-adenosyl-L-methionine</name>
        <dbReference type="ChEBI" id="CHEBI:59789"/>
    </ligand>
</feature>
<dbReference type="PANTHER" id="PTHR13600">
    <property type="entry name" value="LEUCINE CARBOXYL METHYLTRANSFERASE"/>
    <property type="match status" value="1"/>
</dbReference>
<evidence type="ECO:0000313" key="12">
    <source>
        <dbReference type="Proteomes" id="UP000308652"/>
    </source>
</evidence>
<dbReference type="OrthoDB" id="203237at2759"/>
<dbReference type="PIRSF" id="PIRSF016305">
    <property type="entry name" value="LCM_mtfrase"/>
    <property type="match status" value="1"/>
</dbReference>
<dbReference type="InterPro" id="IPR016651">
    <property type="entry name" value="LCMT1"/>
</dbReference>
<keyword evidence="5 11" id="KW-0489">Methyltransferase</keyword>
<sequence length="281" mass="30980">MLPPHRHSQDGDAPIRATDNDAALARLSAVQKGYFDDPFITYLVPRAHLQPPRPPLINVGTFVRSQAIDNLVDQWLSFSKAGNRPCQIVSLGAGSDTRFWRIANGPHKDILAAYVEVDFPEVTTKKAMVIRKNLSEALGSPSDIHIIHGGTGVRSPKYHLIPADLRLPPSEKLENLLFSPNSDSSSTEDKPILSTSLPTLLLFECVLVYVSPSQSSRLLGWFVDKFSKSESIDGILGCIVYEMFGLNDAFGRVMVNNLKARNVFLPGAEPYPTIDRVPAKF</sequence>
<dbReference type="Proteomes" id="UP000308652">
    <property type="component" value="Unassembled WGS sequence"/>
</dbReference>
<gene>
    <name evidence="11" type="ORF">BDQ12DRAFT_673824</name>
</gene>
<evidence type="ECO:0000256" key="8">
    <source>
        <dbReference type="ARBA" id="ARBA00029681"/>
    </source>
</evidence>
<dbReference type="SUPFAM" id="SSF53335">
    <property type="entry name" value="S-adenosyl-L-methionine-dependent methyltransferases"/>
    <property type="match status" value="1"/>
</dbReference>
<keyword evidence="7 10" id="KW-0949">S-adenosyl-L-methionine</keyword>
<evidence type="ECO:0000256" key="3">
    <source>
        <dbReference type="ARBA" id="ARBA00012834"/>
    </source>
</evidence>
<evidence type="ECO:0000256" key="7">
    <source>
        <dbReference type="ARBA" id="ARBA00022691"/>
    </source>
</evidence>
<dbReference type="InterPro" id="IPR029063">
    <property type="entry name" value="SAM-dependent_MTases_sf"/>
</dbReference>
<proteinExistence type="inferred from homology"/>
<dbReference type="InterPro" id="IPR007213">
    <property type="entry name" value="Ppm1/Ppm2/Tcmp"/>
</dbReference>
<protein>
    <recommendedName>
        <fullName evidence="4">Leucine carboxyl methyltransferase 1</fullName>
        <ecNumber evidence="3">2.1.1.233</ecNumber>
    </recommendedName>
    <alternativeName>
        <fullName evidence="8">Protein phosphatase methyltransferase 1</fullName>
    </alternativeName>
    <alternativeName>
        <fullName evidence="9">[Phosphatase 2A protein]-leucine-carboxy methyltransferase 1</fullName>
    </alternativeName>
</protein>
<dbReference type="Pfam" id="PF04072">
    <property type="entry name" value="LCM"/>
    <property type="match status" value="1"/>
</dbReference>
<dbReference type="PANTHER" id="PTHR13600:SF21">
    <property type="entry name" value="LEUCINE CARBOXYL METHYLTRANSFERASE 1"/>
    <property type="match status" value="1"/>
</dbReference>
<evidence type="ECO:0000256" key="9">
    <source>
        <dbReference type="ARBA" id="ARBA00032526"/>
    </source>
</evidence>
<dbReference type="AlphaFoldDB" id="A0A5C3MJR4"/>